<evidence type="ECO:0008006" key="3">
    <source>
        <dbReference type="Google" id="ProtNLM"/>
    </source>
</evidence>
<evidence type="ECO:0000313" key="1">
    <source>
        <dbReference type="EMBL" id="KAL1122133.1"/>
    </source>
</evidence>
<proteinExistence type="predicted"/>
<name>A0ABD0Y405_9HEMI</name>
<dbReference type="EMBL" id="JBFDAA010000014">
    <property type="protein sequence ID" value="KAL1122133.1"/>
    <property type="molecule type" value="Genomic_DNA"/>
</dbReference>
<sequence>MVPGCPNTTATAPGKLFALADRGQLNWARKLKRKLDEEYVCEDHFQRNFAEGRQDCPRSLYMPEPIRVDVIDLVAIQQEAGRLRKHLLYVPDKLQPLWRDQSGANPW</sequence>
<evidence type="ECO:0000313" key="2">
    <source>
        <dbReference type="Proteomes" id="UP001558652"/>
    </source>
</evidence>
<keyword evidence="2" id="KW-1185">Reference proteome</keyword>
<reference evidence="1 2" key="1">
    <citation type="submission" date="2024-07" db="EMBL/GenBank/DDBJ databases">
        <title>Chromosome-level genome assembly of the water stick insect Ranatra chinensis (Heteroptera: Nepidae).</title>
        <authorList>
            <person name="Liu X."/>
        </authorList>
    </citation>
    <scope>NUCLEOTIDE SEQUENCE [LARGE SCALE GENOMIC DNA]</scope>
    <source>
        <strain evidence="1">Cailab_2021Rc</strain>
        <tissue evidence="1">Muscle</tissue>
    </source>
</reference>
<dbReference type="Proteomes" id="UP001558652">
    <property type="component" value="Unassembled WGS sequence"/>
</dbReference>
<accession>A0ABD0Y405</accession>
<protein>
    <recommendedName>
        <fullName evidence="3">THAP-type domain-containing protein</fullName>
    </recommendedName>
</protein>
<comment type="caution">
    <text evidence="1">The sequence shown here is derived from an EMBL/GenBank/DDBJ whole genome shotgun (WGS) entry which is preliminary data.</text>
</comment>
<dbReference type="AlphaFoldDB" id="A0ABD0Y405"/>
<organism evidence="1 2">
    <name type="scientific">Ranatra chinensis</name>
    <dbReference type="NCBI Taxonomy" id="642074"/>
    <lineage>
        <taxon>Eukaryota</taxon>
        <taxon>Metazoa</taxon>
        <taxon>Ecdysozoa</taxon>
        <taxon>Arthropoda</taxon>
        <taxon>Hexapoda</taxon>
        <taxon>Insecta</taxon>
        <taxon>Pterygota</taxon>
        <taxon>Neoptera</taxon>
        <taxon>Paraneoptera</taxon>
        <taxon>Hemiptera</taxon>
        <taxon>Heteroptera</taxon>
        <taxon>Panheteroptera</taxon>
        <taxon>Nepomorpha</taxon>
        <taxon>Nepidae</taxon>
        <taxon>Ranatrinae</taxon>
        <taxon>Ranatra</taxon>
    </lineage>
</organism>
<gene>
    <name evidence="1" type="ORF">AAG570_003538</name>
</gene>